<dbReference type="InterPro" id="IPR001567">
    <property type="entry name" value="Pept_M3A_M3B_dom"/>
</dbReference>
<evidence type="ECO:0000313" key="10">
    <source>
        <dbReference type="EMBL" id="MDO6421173.1"/>
    </source>
</evidence>
<reference evidence="10" key="1">
    <citation type="submission" date="2023-07" db="EMBL/GenBank/DDBJ databases">
        <title>Genome content predicts the carbon catabolic preferences of heterotrophic bacteria.</title>
        <authorList>
            <person name="Gralka M."/>
        </authorList>
    </citation>
    <scope>NUCLEOTIDE SEQUENCE</scope>
    <source>
        <strain evidence="10">I3M17_2</strain>
    </source>
</reference>
<sequence length="697" mass="78699">MAGHCKNSSPKFNALSKLNTAMLSTALLVGLSACNQTKQPIDENLTSQAAAAENAWFNPTDAAAVSYLNECKAEYTTANELFETLQDATPAASDMALLAEIDKLDIVIDRVISKASLFRNVHPNAALREAADNCQQKVIELITEINLSKPLYAKIAKIDTSKLSALDKRYVEELIQDYKRSGVDLDEKSRNRIRALQDEIVALGQSFNKNIREDVRSISVSSTSELEGLPQDYIDAHPAGEDGKITLTTSYPDYIPVMQYAKNDALRLAFYKEFRKRGYPANEKVLKDLLIKRAELAKILGYSDYASYVTEDLMIKTPENARNFINKINVLAKKQANEEYQLLLNRLKQIAPNATRVGDWQKTYLEELVKTEQFDVDSQKIREYFNYNAVRDGIFDLTESMFGVTIKPWQTEVWHESVESYEMWEGDHLVGKFFLDMHPREGKYNHAAAFGYQDGVKGVQPPILALVCNFPSGTDLMEHSQVETFLHEFGHLLHGLFGGHQPRMYFSGIKPEHDFVEAPSQMLEEWVWDADTLKTFAKNAAGETIPDDLIAKMNAGRNFGRALFTRHQMFYAAVSLNYYTGDPADIDLTATMKALQKEYSPYAYVEDTYFHASFGHLYGYSATYYTYMWSLVIASDMFSEFEKAGLRNQEVATRYRDTVLAPGGSKDAAEMVEDFLGRPYSFETFAKGLSSDNAKAH</sequence>
<comment type="caution">
    <text evidence="10">The sequence shown here is derived from an EMBL/GenBank/DDBJ whole genome shotgun (WGS) entry which is preliminary data.</text>
</comment>
<dbReference type="EMBL" id="JAUOPB010000001">
    <property type="protein sequence ID" value="MDO6421173.1"/>
    <property type="molecule type" value="Genomic_DNA"/>
</dbReference>
<evidence type="ECO:0000259" key="9">
    <source>
        <dbReference type="Pfam" id="PF19310"/>
    </source>
</evidence>
<feature type="domain" description="Oligopeptidase A N-terminal" evidence="9">
    <location>
        <begin position="113"/>
        <end position="190"/>
    </location>
</feature>
<dbReference type="CDD" id="cd06455">
    <property type="entry name" value="M3A_TOP"/>
    <property type="match status" value="1"/>
</dbReference>
<gene>
    <name evidence="10" type="ORF">Q4521_01675</name>
</gene>
<evidence type="ECO:0000256" key="4">
    <source>
        <dbReference type="ARBA" id="ARBA00022801"/>
    </source>
</evidence>
<dbReference type="SUPFAM" id="SSF55486">
    <property type="entry name" value="Metalloproteases ('zincins'), catalytic domain"/>
    <property type="match status" value="1"/>
</dbReference>
<dbReference type="InterPro" id="IPR045090">
    <property type="entry name" value="Pept_M3A_M3B"/>
</dbReference>
<keyword evidence="4 7" id="KW-0378">Hydrolase</keyword>
<dbReference type="PANTHER" id="PTHR11804">
    <property type="entry name" value="PROTEASE M3 THIMET OLIGOPEPTIDASE-RELATED"/>
    <property type="match status" value="1"/>
</dbReference>
<dbReference type="AlphaFoldDB" id="A0AAW7X0L1"/>
<accession>A0AAW7X0L1</accession>
<organism evidence="10 11">
    <name type="scientific">Saccharophagus degradans</name>
    <dbReference type="NCBI Taxonomy" id="86304"/>
    <lineage>
        <taxon>Bacteria</taxon>
        <taxon>Pseudomonadati</taxon>
        <taxon>Pseudomonadota</taxon>
        <taxon>Gammaproteobacteria</taxon>
        <taxon>Cellvibrionales</taxon>
        <taxon>Cellvibrionaceae</taxon>
        <taxon>Saccharophagus</taxon>
    </lineage>
</organism>
<evidence type="ECO:0000256" key="5">
    <source>
        <dbReference type="ARBA" id="ARBA00022833"/>
    </source>
</evidence>
<dbReference type="InterPro" id="IPR024077">
    <property type="entry name" value="Neurolysin/TOP_dom2"/>
</dbReference>
<dbReference type="Gene3D" id="1.10.1370.10">
    <property type="entry name" value="Neurolysin, domain 3"/>
    <property type="match status" value="1"/>
</dbReference>
<proteinExistence type="inferred from homology"/>
<dbReference type="GO" id="GO:0006518">
    <property type="term" value="P:peptide metabolic process"/>
    <property type="evidence" value="ECO:0007669"/>
    <property type="project" value="TreeGrafter"/>
</dbReference>
<keyword evidence="5 7" id="KW-0862">Zinc</keyword>
<dbReference type="Pfam" id="PF19310">
    <property type="entry name" value="TOP_N"/>
    <property type="match status" value="1"/>
</dbReference>
<dbReference type="EC" id="3.4.24.-" evidence="10"/>
<evidence type="ECO:0000256" key="2">
    <source>
        <dbReference type="ARBA" id="ARBA00022670"/>
    </source>
</evidence>
<comment type="cofactor">
    <cofactor evidence="7">
        <name>Zn(2+)</name>
        <dbReference type="ChEBI" id="CHEBI:29105"/>
    </cofactor>
    <text evidence="7">Binds 1 zinc ion.</text>
</comment>
<feature type="domain" description="Peptidase M3A/M3B catalytic" evidence="8">
    <location>
        <begin position="257"/>
        <end position="688"/>
    </location>
</feature>
<comment type="similarity">
    <text evidence="1 7">Belongs to the peptidase M3 family.</text>
</comment>
<evidence type="ECO:0000256" key="3">
    <source>
        <dbReference type="ARBA" id="ARBA00022723"/>
    </source>
</evidence>
<keyword evidence="6 7" id="KW-0482">Metalloprotease</keyword>
<evidence type="ECO:0000256" key="1">
    <source>
        <dbReference type="ARBA" id="ARBA00006040"/>
    </source>
</evidence>
<protein>
    <submittedName>
        <fullName evidence="10">M3 family metallopeptidase</fullName>
        <ecNumber evidence="10">3.4.24.-</ecNumber>
    </submittedName>
</protein>
<evidence type="ECO:0000313" key="11">
    <source>
        <dbReference type="Proteomes" id="UP001169760"/>
    </source>
</evidence>
<dbReference type="InterPro" id="IPR045666">
    <property type="entry name" value="OpdA_N"/>
</dbReference>
<dbReference type="GO" id="GO:0046872">
    <property type="term" value="F:metal ion binding"/>
    <property type="evidence" value="ECO:0007669"/>
    <property type="project" value="UniProtKB-UniRule"/>
</dbReference>
<dbReference type="GO" id="GO:0004222">
    <property type="term" value="F:metalloendopeptidase activity"/>
    <property type="evidence" value="ECO:0007669"/>
    <property type="project" value="InterPro"/>
</dbReference>
<dbReference type="PANTHER" id="PTHR11804:SF84">
    <property type="entry name" value="SACCHAROLYSIN"/>
    <property type="match status" value="1"/>
</dbReference>
<dbReference type="Proteomes" id="UP001169760">
    <property type="component" value="Unassembled WGS sequence"/>
</dbReference>
<dbReference type="RefSeq" id="WP_303490434.1">
    <property type="nucleotide sequence ID" value="NZ_JAUOPB010000001.1"/>
</dbReference>
<dbReference type="InterPro" id="IPR024079">
    <property type="entry name" value="MetalloPept_cat_dom_sf"/>
</dbReference>
<dbReference type="Gene3D" id="1.10.1370.40">
    <property type="match status" value="1"/>
</dbReference>
<name>A0AAW7X0L1_9GAMM</name>
<dbReference type="GO" id="GO:0006508">
    <property type="term" value="P:proteolysis"/>
    <property type="evidence" value="ECO:0007669"/>
    <property type="project" value="UniProtKB-KW"/>
</dbReference>
<evidence type="ECO:0000259" key="8">
    <source>
        <dbReference type="Pfam" id="PF01432"/>
    </source>
</evidence>
<keyword evidence="3 7" id="KW-0479">Metal-binding</keyword>
<dbReference type="PROSITE" id="PS51257">
    <property type="entry name" value="PROKAR_LIPOPROTEIN"/>
    <property type="match status" value="1"/>
</dbReference>
<evidence type="ECO:0000256" key="6">
    <source>
        <dbReference type="ARBA" id="ARBA00023049"/>
    </source>
</evidence>
<evidence type="ECO:0000256" key="7">
    <source>
        <dbReference type="RuleBase" id="RU003435"/>
    </source>
</evidence>
<keyword evidence="2 7" id="KW-0645">Protease</keyword>
<dbReference type="Pfam" id="PF01432">
    <property type="entry name" value="Peptidase_M3"/>
    <property type="match status" value="1"/>
</dbReference>
<dbReference type="Gene3D" id="3.40.390.10">
    <property type="entry name" value="Collagenase (Catalytic Domain)"/>
    <property type="match status" value="1"/>
</dbReference>